<dbReference type="SUPFAM" id="SSF56300">
    <property type="entry name" value="Metallo-dependent phosphatases"/>
    <property type="match status" value="1"/>
</dbReference>
<keyword evidence="3" id="KW-1185">Reference proteome</keyword>
<dbReference type="InterPro" id="IPR050126">
    <property type="entry name" value="Ap4A_hydrolase"/>
</dbReference>
<dbReference type="EMBL" id="JBHSBU010000001">
    <property type="protein sequence ID" value="MFC4161261.1"/>
    <property type="molecule type" value="Genomic_DNA"/>
</dbReference>
<proteinExistence type="predicted"/>
<comment type="caution">
    <text evidence="2">The sequence shown here is derived from an EMBL/GenBank/DDBJ whole genome shotgun (WGS) entry which is preliminary data.</text>
</comment>
<organism evidence="2 3">
    <name type="scientific">Chitinimonas lacunae</name>
    <dbReference type="NCBI Taxonomy" id="1963018"/>
    <lineage>
        <taxon>Bacteria</taxon>
        <taxon>Pseudomonadati</taxon>
        <taxon>Pseudomonadota</taxon>
        <taxon>Betaproteobacteria</taxon>
        <taxon>Neisseriales</taxon>
        <taxon>Chitinibacteraceae</taxon>
        <taxon>Chitinimonas</taxon>
    </lineage>
</organism>
<dbReference type="RefSeq" id="WP_378167000.1">
    <property type="nucleotide sequence ID" value="NZ_JBHSBU010000001.1"/>
</dbReference>
<accession>A0ABV8MVY9</accession>
<dbReference type="PANTHER" id="PTHR42850:SF4">
    <property type="entry name" value="ZINC-DEPENDENT ENDOPOLYPHOSPHATASE"/>
    <property type="match status" value="1"/>
</dbReference>
<gene>
    <name evidence="2" type="ORF">ACFOW7_18135</name>
</gene>
<dbReference type="PANTHER" id="PTHR42850">
    <property type="entry name" value="METALLOPHOSPHOESTERASE"/>
    <property type="match status" value="1"/>
</dbReference>
<evidence type="ECO:0000313" key="2">
    <source>
        <dbReference type="EMBL" id="MFC4161261.1"/>
    </source>
</evidence>
<sequence>MSLSSSSSLPRVAFVPHNERGRDFIVGDLHGCRRDLEVLLLAAGFNPTKGDRLFSTGDLIDRGPDSLGCLKLLKQSWFYAVLGNHEQMLINAVESGDDEAVALSVANGGGWALGMLLKQDPELQTYARVLKQLPHVLAVGPGTPQRYNIVHAALLRSPVGLSLYTDAEIDAKLVEADAYAVERLIWSRTLAEQAGQAALQRQGPTWRAGLSLTYCGHNPVPHPVVYESHCHIDTGAGYEGNVDVGREDSGVAMRLTVAEHNGGNPVFYTR</sequence>
<dbReference type="Proteomes" id="UP001595791">
    <property type="component" value="Unassembled WGS sequence"/>
</dbReference>
<dbReference type="InterPro" id="IPR029052">
    <property type="entry name" value="Metallo-depent_PP-like"/>
</dbReference>
<name>A0ABV8MVY9_9NEIS</name>
<evidence type="ECO:0000313" key="3">
    <source>
        <dbReference type="Proteomes" id="UP001595791"/>
    </source>
</evidence>
<reference evidence="3" key="1">
    <citation type="journal article" date="2019" name="Int. J. Syst. Evol. Microbiol.">
        <title>The Global Catalogue of Microorganisms (GCM) 10K type strain sequencing project: providing services to taxonomists for standard genome sequencing and annotation.</title>
        <authorList>
            <consortium name="The Broad Institute Genomics Platform"/>
            <consortium name="The Broad Institute Genome Sequencing Center for Infectious Disease"/>
            <person name="Wu L."/>
            <person name="Ma J."/>
        </authorList>
    </citation>
    <scope>NUCLEOTIDE SEQUENCE [LARGE SCALE GENOMIC DNA]</scope>
    <source>
        <strain evidence="3">LMG 29894</strain>
    </source>
</reference>
<dbReference type="Gene3D" id="3.60.21.10">
    <property type="match status" value="1"/>
</dbReference>
<protein>
    <submittedName>
        <fullName evidence="2">Metallophosphoesterase</fullName>
    </submittedName>
</protein>
<dbReference type="Pfam" id="PF00149">
    <property type="entry name" value="Metallophos"/>
    <property type="match status" value="1"/>
</dbReference>
<feature type="domain" description="Calcineurin-like phosphoesterase" evidence="1">
    <location>
        <begin position="25"/>
        <end position="96"/>
    </location>
</feature>
<dbReference type="InterPro" id="IPR004843">
    <property type="entry name" value="Calcineurin-like_PHP"/>
</dbReference>
<evidence type="ECO:0000259" key="1">
    <source>
        <dbReference type="Pfam" id="PF00149"/>
    </source>
</evidence>